<dbReference type="AlphaFoldDB" id="A0A1H5XPN5"/>
<dbReference type="Proteomes" id="UP000236723">
    <property type="component" value="Unassembled WGS sequence"/>
</dbReference>
<dbReference type="InterPro" id="IPR041698">
    <property type="entry name" value="Methyltransf_25"/>
</dbReference>
<keyword evidence="3" id="KW-1185">Reference proteome</keyword>
<gene>
    <name evidence="2" type="ORF">SAMN04489712_103339</name>
</gene>
<organism evidence="2 3">
    <name type="scientific">Thermomonospora echinospora</name>
    <dbReference type="NCBI Taxonomy" id="1992"/>
    <lineage>
        <taxon>Bacteria</taxon>
        <taxon>Bacillati</taxon>
        <taxon>Actinomycetota</taxon>
        <taxon>Actinomycetes</taxon>
        <taxon>Streptosporangiales</taxon>
        <taxon>Thermomonosporaceae</taxon>
        <taxon>Thermomonospora</taxon>
    </lineage>
</organism>
<dbReference type="GO" id="GO:0032259">
    <property type="term" value="P:methylation"/>
    <property type="evidence" value="ECO:0007669"/>
    <property type="project" value="UniProtKB-KW"/>
</dbReference>
<dbReference type="Gene3D" id="3.40.50.150">
    <property type="entry name" value="Vaccinia Virus protein VP39"/>
    <property type="match status" value="1"/>
</dbReference>
<dbReference type="CDD" id="cd02440">
    <property type="entry name" value="AdoMet_MTases"/>
    <property type="match status" value="1"/>
</dbReference>
<keyword evidence="2" id="KW-0808">Transferase</keyword>
<feature type="domain" description="Methyltransferase" evidence="1">
    <location>
        <begin position="68"/>
        <end position="158"/>
    </location>
</feature>
<evidence type="ECO:0000313" key="2">
    <source>
        <dbReference type="EMBL" id="SEG13397.1"/>
    </source>
</evidence>
<proteinExistence type="predicted"/>
<dbReference type="GO" id="GO:0008168">
    <property type="term" value="F:methyltransferase activity"/>
    <property type="evidence" value="ECO:0007669"/>
    <property type="project" value="UniProtKB-KW"/>
</dbReference>
<name>A0A1H5XPN5_9ACTN</name>
<dbReference type="EMBL" id="FNVO01000003">
    <property type="protein sequence ID" value="SEG13397.1"/>
    <property type="molecule type" value="Genomic_DNA"/>
</dbReference>
<keyword evidence="2" id="KW-0489">Methyltransferase</keyword>
<evidence type="ECO:0000313" key="3">
    <source>
        <dbReference type="Proteomes" id="UP000236723"/>
    </source>
</evidence>
<sequence length="271" mass="31218">MKIGTPSDTVIAQNRRAWNEVAPRHAEQNFEDTRRHLAADPGHYIDPVFRDHLRSLGLEGKVLAQFNCNNGRELLSAIQLGARSGLGFDFSSEFVRQARRLTAAAQVEAEFVETDIYQVPSRYDATADLLFLTAGALCWMPDLPGYFDAARRVVRPGGQVVLYETHPFLEMFKPDRDRRRDEPLDLHYPYFMDEPVAWDSGLDYYSGEKYGREQVYWYHYTLSDIFQAVIGAGLQIRHFAEFDHDNSIGYREAERFPVRPPMSFILSCERP</sequence>
<dbReference type="OrthoDB" id="8385759at2"/>
<accession>A0A1H5XPN5</accession>
<protein>
    <submittedName>
        <fullName evidence="2">Methyltransferase domain-containing protein</fullName>
    </submittedName>
</protein>
<dbReference type="RefSeq" id="WP_103937268.1">
    <property type="nucleotide sequence ID" value="NZ_FNVO01000003.1"/>
</dbReference>
<evidence type="ECO:0000259" key="1">
    <source>
        <dbReference type="Pfam" id="PF13649"/>
    </source>
</evidence>
<dbReference type="InterPro" id="IPR029063">
    <property type="entry name" value="SAM-dependent_MTases_sf"/>
</dbReference>
<dbReference type="SUPFAM" id="SSF53335">
    <property type="entry name" value="S-adenosyl-L-methionine-dependent methyltransferases"/>
    <property type="match status" value="1"/>
</dbReference>
<dbReference type="Pfam" id="PF13649">
    <property type="entry name" value="Methyltransf_25"/>
    <property type="match status" value="1"/>
</dbReference>
<reference evidence="3" key="1">
    <citation type="submission" date="2016-10" db="EMBL/GenBank/DDBJ databases">
        <authorList>
            <person name="Varghese N."/>
            <person name="Submissions S."/>
        </authorList>
    </citation>
    <scope>NUCLEOTIDE SEQUENCE [LARGE SCALE GENOMIC DNA]</scope>
    <source>
        <strain evidence="3">DSM 43163</strain>
    </source>
</reference>